<keyword evidence="4" id="KW-0539">Nucleus</keyword>
<evidence type="ECO:0000256" key="1">
    <source>
        <dbReference type="ARBA" id="ARBA00023015"/>
    </source>
</evidence>
<evidence type="ECO:0000256" key="4">
    <source>
        <dbReference type="ARBA" id="ARBA00023242"/>
    </source>
</evidence>
<feature type="compositionally biased region" description="Pro residues" evidence="5">
    <location>
        <begin position="7"/>
        <end position="16"/>
    </location>
</feature>
<feature type="domain" description="Myb-like" evidence="6">
    <location>
        <begin position="453"/>
        <end position="501"/>
    </location>
</feature>
<dbReference type="SUPFAM" id="SSF46689">
    <property type="entry name" value="Homeodomain-like"/>
    <property type="match status" value="1"/>
</dbReference>
<keyword evidence="3" id="KW-0804">Transcription</keyword>
<accession>A0A4P9W342</accession>
<evidence type="ECO:0000256" key="2">
    <source>
        <dbReference type="ARBA" id="ARBA00023125"/>
    </source>
</evidence>
<proteinExistence type="predicted"/>
<gene>
    <name evidence="7" type="ORF">BDK51DRAFT_43289</name>
</gene>
<dbReference type="Proteomes" id="UP000269721">
    <property type="component" value="Unassembled WGS sequence"/>
</dbReference>
<keyword evidence="2" id="KW-0238">DNA-binding</keyword>
<dbReference type="EMBL" id="KZ998787">
    <property type="protein sequence ID" value="RKO85745.1"/>
    <property type="molecule type" value="Genomic_DNA"/>
</dbReference>
<evidence type="ECO:0000313" key="8">
    <source>
        <dbReference type="Proteomes" id="UP000269721"/>
    </source>
</evidence>
<dbReference type="OrthoDB" id="2143914at2759"/>
<reference evidence="8" key="1">
    <citation type="journal article" date="2018" name="Nat. Microbiol.">
        <title>Leveraging single-cell genomics to expand the fungal tree of life.</title>
        <authorList>
            <person name="Ahrendt S.R."/>
            <person name="Quandt C.A."/>
            <person name="Ciobanu D."/>
            <person name="Clum A."/>
            <person name="Salamov A."/>
            <person name="Andreopoulos B."/>
            <person name="Cheng J.F."/>
            <person name="Woyke T."/>
            <person name="Pelin A."/>
            <person name="Henrissat B."/>
            <person name="Reynolds N.K."/>
            <person name="Benny G.L."/>
            <person name="Smith M.E."/>
            <person name="James T.Y."/>
            <person name="Grigoriev I.V."/>
        </authorList>
    </citation>
    <scope>NUCLEOTIDE SEQUENCE [LARGE SCALE GENOMIC DNA]</scope>
</reference>
<evidence type="ECO:0000256" key="5">
    <source>
        <dbReference type="SAM" id="MobiDB-lite"/>
    </source>
</evidence>
<dbReference type="GO" id="GO:0000978">
    <property type="term" value="F:RNA polymerase II cis-regulatory region sequence-specific DNA binding"/>
    <property type="evidence" value="ECO:0007669"/>
    <property type="project" value="TreeGrafter"/>
</dbReference>
<dbReference type="GO" id="GO:0042795">
    <property type="term" value="P:snRNA transcription by RNA polymerase II"/>
    <property type="evidence" value="ECO:0007669"/>
    <property type="project" value="TreeGrafter"/>
</dbReference>
<organism evidence="7 8">
    <name type="scientific">Blyttiomyces helicus</name>
    <dbReference type="NCBI Taxonomy" id="388810"/>
    <lineage>
        <taxon>Eukaryota</taxon>
        <taxon>Fungi</taxon>
        <taxon>Fungi incertae sedis</taxon>
        <taxon>Chytridiomycota</taxon>
        <taxon>Chytridiomycota incertae sedis</taxon>
        <taxon>Chytridiomycetes</taxon>
        <taxon>Chytridiomycetes incertae sedis</taxon>
        <taxon>Blyttiomyces</taxon>
    </lineage>
</organism>
<evidence type="ECO:0000259" key="6">
    <source>
        <dbReference type="SMART" id="SM00717"/>
    </source>
</evidence>
<feature type="region of interest" description="Disordered" evidence="5">
    <location>
        <begin position="1"/>
        <end position="51"/>
    </location>
</feature>
<evidence type="ECO:0000313" key="7">
    <source>
        <dbReference type="EMBL" id="RKO85745.1"/>
    </source>
</evidence>
<keyword evidence="8" id="KW-1185">Reference proteome</keyword>
<dbReference type="InterPro" id="IPR009057">
    <property type="entry name" value="Homeodomain-like_sf"/>
</dbReference>
<keyword evidence="1" id="KW-0805">Transcription regulation</keyword>
<protein>
    <recommendedName>
        <fullName evidence="6">Myb-like domain-containing protein</fullName>
    </recommendedName>
</protein>
<dbReference type="AlphaFoldDB" id="A0A4P9W342"/>
<dbReference type="SMART" id="SM00717">
    <property type="entry name" value="SANT"/>
    <property type="match status" value="3"/>
</dbReference>
<feature type="domain" description="Myb-like" evidence="6">
    <location>
        <begin position="316"/>
        <end position="393"/>
    </location>
</feature>
<name>A0A4P9W342_9FUNG</name>
<dbReference type="GO" id="GO:0019185">
    <property type="term" value="C:snRNA-activating protein complex"/>
    <property type="evidence" value="ECO:0007669"/>
    <property type="project" value="TreeGrafter"/>
</dbReference>
<dbReference type="InterPro" id="IPR001005">
    <property type="entry name" value="SANT/Myb"/>
</dbReference>
<feature type="compositionally biased region" description="Polar residues" evidence="5">
    <location>
        <begin position="27"/>
        <end position="43"/>
    </location>
</feature>
<dbReference type="CDD" id="cd00167">
    <property type="entry name" value="SANT"/>
    <property type="match status" value="2"/>
</dbReference>
<dbReference type="Pfam" id="PF13921">
    <property type="entry name" value="Myb_DNA-bind_6"/>
    <property type="match status" value="1"/>
</dbReference>
<sequence>MDWTGPSPFPPPPPPSLKRKPSEDPTSRPSKLSCTRSLDSTQPAVDPLANELYQPPPFSDLPSFDFVDQTLDSLDPDYVSSLPQHGLAFSADSAQLFEPTIDDVAIANVLLAPVGVAQETSGAAFGFIAPQPALPDVAAGPMLYNFTGGESNAVGPHDGLDFGPSDSLGGPGDPNITGSAFLSTTNVTTPPLSIEQQTFRSELEKVEKAWRANKALQIEIENRLILIEAAQKNIEQSKGRGARKAKHRSRALQRKLGDLFNEPRPATDTPGSLVTFPKMRFQAPFFADFKNCRPDPNPDMQKKIIRGVSQTNLMYKNMNWGVEEIRALRPAVIRAAHARGAGSQQSDSSNSSLTNTQLSVNINNLNWEAIRQQIPFRRSAIDCKREYIVNQSPAVAPLRDQALSRAEKDSLRAAAALHDERDWKSISEAVGDGSRSPWACFHFYRRDIKPPYLGVNWTPEMDEALKAAVERHPNNWVKVTTVMSAWSDRPLMKQQRFSQAFAISEKSAADAHGRKFRLGFLIATTHSAVRDTQTFSCPGSSARGLNG</sequence>
<evidence type="ECO:0000256" key="3">
    <source>
        <dbReference type="ARBA" id="ARBA00023163"/>
    </source>
</evidence>
<dbReference type="PANTHER" id="PTHR46621:SF1">
    <property type="entry name" value="SNRNA-ACTIVATING PROTEIN COMPLEX SUBUNIT 4"/>
    <property type="match status" value="1"/>
</dbReference>
<dbReference type="PANTHER" id="PTHR46621">
    <property type="entry name" value="SNRNA-ACTIVATING PROTEIN COMPLEX SUBUNIT 4"/>
    <property type="match status" value="1"/>
</dbReference>
<dbReference type="InterPro" id="IPR051575">
    <property type="entry name" value="Myb-like_DNA-bd"/>
</dbReference>
<dbReference type="GO" id="GO:0042796">
    <property type="term" value="P:snRNA transcription by RNA polymerase III"/>
    <property type="evidence" value="ECO:0007669"/>
    <property type="project" value="TreeGrafter"/>
</dbReference>
<dbReference type="GO" id="GO:0001006">
    <property type="term" value="F:RNA polymerase III type 3 promoter sequence-specific DNA binding"/>
    <property type="evidence" value="ECO:0007669"/>
    <property type="project" value="TreeGrafter"/>
</dbReference>
<feature type="domain" description="Myb-like" evidence="6">
    <location>
        <begin position="399"/>
        <end position="450"/>
    </location>
</feature>